<comment type="caution">
    <text evidence="1">The sequence shown here is derived from an EMBL/GenBank/DDBJ whole genome shotgun (WGS) entry which is preliminary data.</text>
</comment>
<dbReference type="EMBL" id="JANJYJ010000004">
    <property type="protein sequence ID" value="KAK3219135.1"/>
    <property type="molecule type" value="Genomic_DNA"/>
</dbReference>
<gene>
    <name evidence="1" type="ORF">Dsin_013105</name>
</gene>
<evidence type="ECO:0008006" key="3">
    <source>
        <dbReference type="Google" id="ProtNLM"/>
    </source>
</evidence>
<name>A0AAE0AK64_9ROSI</name>
<sequence>MHRRTASTAFKEIWQGIWQGICSPKIEIFLWQLLNGRVMVKDAMKKCGERGVFGKNALVGGGLVAITTGIFKFKHFKKGSLEPVSTLLLNLKDLCVEKKKQKSYQLKDWIPLAVDSLKFNVDGSSRGNLGPAVIGGVLRDSKGLGDLLILSKRWNYGLQFGQNSSH</sequence>
<organism evidence="1 2">
    <name type="scientific">Dipteronia sinensis</name>
    <dbReference type="NCBI Taxonomy" id="43782"/>
    <lineage>
        <taxon>Eukaryota</taxon>
        <taxon>Viridiplantae</taxon>
        <taxon>Streptophyta</taxon>
        <taxon>Embryophyta</taxon>
        <taxon>Tracheophyta</taxon>
        <taxon>Spermatophyta</taxon>
        <taxon>Magnoliopsida</taxon>
        <taxon>eudicotyledons</taxon>
        <taxon>Gunneridae</taxon>
        <taxon>Pentapetalae</taxon>
        <taxon>rosids</taxon>
        <taxon>malvids</taxon>
        <taxon>Sapindales</taxon>
        <taxon>Sapindaceae</taxon>
        <taxon>Hippocastanoideae</taxon>
        <taxon>Acereae</taxon>
        <taxon>Dipteronia</taxon>
    </lineage>
</organism>
<evidence type="ECO:0000313" key="1">
    <source>
        <dbReference type="EMBL" id="KAK3219135.1"/>
    </source>
</evidence>
<evidence type="ECO:0000313" key="2">
    <source>
        <dbReference type="Proteomes" id="UP001281410"/>
    </source>
</evidence>
<keyword evidence="2" id="KW-1185">Reference proteome</keyword>
<accession>A0AAE0AK64</accession>
<proteinExistence type="predicted"/>
<protein>
    <recommendedName>
        <fullName evidence="3">Reverse transcriptase zinc-binding domain-containing protein</fullName>
    </recommendedName>
</protein>
<dbReference type="AlphaFoldDB" id="A0AAE0AK64"/>
<reference evidence="1" key="1">
    <citation type="journal article" date="2023" name="Plant J.">
        <title>Genome sequences and population genomics provide insights into the demographic history, inbreeding, and mutation load of two 'living fossil' tree species of Dipteronia.</title>
        <authorList>
            <person name="Feng Y."/>
            <person name="Comes H.P."/>
            <person name="Chen J."/>
            <person name="Zhu S."/>
            <person name="Lu R."/>
            <person name="Zhang X."/>
            <person name="Li P."/>
            <person name="Qiu J."/>
            <person name="Olsen K.M."/>
            <person name="Qiu Y."/>
        </authorList>
    </citation>
    <scope>NUCLEOTIDE SEQUENCE</scope>
    <source>
        <strain evidence="1">NBL</strain>
    </source>
</reference>
<dbReference type="Proteomes" id="UP001281410">
    <property type="component" value="Unassembled WGS sequence"/>
</dbReference>